<gene>
    <name evidence="1" type="ORF">PCOR1329_LOCUS55324</name>
</gene>
<reference evidence="1" key="1">
    <citation type="submission" date="2023-10" db="EMBL/GenBank/DDBJ databases">
        <authorList>
            <person name="Chen Y."/>
            <person name="Shah S."/>
            <person name="Dougan E. K."/>
            <person name="Thang M."/>
            <person name="Chan C."/>
        </authorList>
    </citation>
    <scope>NUCLEOTIDE SEQUENCE [LARGE SCALE GENOMIC DNA]</scope>
</reference>
<keyword evidence="2" id="KW-1185">Reference proteome</keyword>
<dbReference type="EMBL" id="CAUYUJ010016781">
    <property type="protein sequence ID" value="CAK0868776.1"/>
    <property type="molecule type" value="Genomic_DNA"/>
</dbReference>
<accession>A0ABN9V791</accession>
<comment type="caution">
    <text evidence="1">The sequence shown here is derived from an EMBL/GenBank/DDBJ whole genome shotgun (WGS) entry which is preliminary data.</text>
</comment>
<evidence type="ECO:0000313" key="1">
    <source>
        <dbReference type="EMBL" id="CAK0868776.1"/>
    </source>
</evidence>
<dbReference type="Proteomes" id="UP001189429">
    <property type="component" value="Unassembled WGS sequence"/>
</dbReference>
<organism evidence="1 2">
    <name type="scientific">Prorocentrum cordatum</name>
    <dbReference type="NCBI Taxonomy" id="2364126"/>
    <lineage>
        <taxon>Eukaryota</taxon>
        <taxon>Sar</taxon>
        <taxon>Alveolata</taxon>
        <taxon>Dinophyceae</taxon>
        <taxon>Prorocentrales</taxon>
        <taxon>Prorocentraceae</taxon>
        <taxon>Prorocentrum</taxon>
    </lineage>
</organism>
<evidence type="ECO:0000313" key="2">
    <source>
        <dbReference type="Proteomes" id="UP001189429"/>
    </source>
</evidence>
<sequence>MLLTSRWRARRLRLAMFRQALFDIHTLQCVPVGMQSPEVVQSPAVVQSPEIRVLEALGVMTESFDGVAKPDGPNDRGKAFSSYSVAYSPDAVQSPDGVLGSVSFLPGVQNEELQDEELQNEDLQSEEVLNEQLHYSQHIVSLDSSSEVCHASSPDALSDCLGKAGQEDLKVWKEVEEVVSVSVDPGVLKEELHDEELQGEELQNEELRNEQLHYSHHKDAMAAHPGSSTTGSLSNAVVSSAVTEDEEKRDHADYLYQLACNLRSRKYCFRKSGWVKLVHSFTAATLYRLMASGAEEKAVLLESLLWDRARPGPIANLTHLSTDIRVFMHHRLVPKSVTKAMYDVLEFQDEWMRRKVMNYRELAAKVGHPID</sequence>
<protein>
    <submittedName>
        <fullName evidence="1">Uncharacterized protein</fullName>
    </submittedName>
</protein>
<proteinExistence type="predicted"/>
<name>A0ABN9V791_9DINO</name>